<dbReference type="InterPro" id="IPR012127">
    <property type="entry name" value="Cyt_c_prime"/>
</dbReference>
<name>A0A839AD42_9HYPH</name>
<dbReference type="PIRSF" id="PIRSF000027">
    <property type="entry name" value="Cytc_c_prime"/>
    <property type="match status" value="1"/>
</dbReference>
<dbReference type="GO" id="GO:0042597">
    <property type="term" value="C:periplasmic space"/>
    <property type="evidence" value="ECO:0007669"/>
    <property type="project" value="InterPro"/>
</dbReference>
<evidence type="ECO:0000256" key="2">
    <source>
        <dbReference type="ARBA" id="ARBA00022617"/>
    </source>
</evidence>
<dbReference type="InterPro" id="IPR002321">
    <property type="entry name" value="Cyt_c_II"/>
</dbReference>
<dbReference type="GO" id="GO:0020037">
    <property type="term" value="F:heme binding"/>
    <property type="evidence" value="ECO:0007669"/>
    <property type="project" value="InterPro"/>
</dbReference>
<feature type="chain" id="PRO_5033059634" evidence="8">
    <location>
        <begin position="23"/>
        <end position="148"/>
    </location>
</feature>
<evidence type="ECO:0000313" key="9">
    <source>
        <dbReference type="EMBL" id="MBA5777583.1"/>
    </source>
</evidence>
<keyword evidence="3 6" id="KW-0479">Metal-binding</keyword>
<evidence type="ECO:0000256" key="6">
    <source>
        <dbReference type="PIRSR" id="PIRSR000027-1"/>
    </source>
</evidence>
<gene>
    <name evidence="9" type="ORF">H2509_10660</name>
</gene>
<evidence type="ECO:0000256" key="3">
    <source>
        <dbReference type="ARBA" id="ARBA00022723"/>
    </source>
</evidence>
<keyword evidence="1" id="KW-0813">Transport</keyword>
<dbReference type="GO" id="GO:0022900">
    <property type="term" value="P:electron transport chain"/>
    <property type="evidence" value="ECO:0007669"/>
    <property type="project" value="InterPro"/>
</dbReference>
<dbReference type="GO" id="GO:0005506">
    <property type="term" value="F:iron ion binding"/>
    <property type="evidence" value="ECO:0007669"/>
    <property type="project" value="InterPro"/>
</dbReference>
<reference evidence="9 10" key="1">
    <citation type="submission" date="2020-07" db="EMBL/GenBank/DDBJ databases">
        <title>Stappia sp., F7233, whole genome shotgun sequencing project.</title>
        <authorList>
            <person name="Jiang S."/>
            <person name="Liu Z.W."/>
            <person name="Du Z.J."/>
        </authorList>
    </citation>
    <scope>NUCLEOTIDE SEQUENCE [LARGE SCALE GENOMIC DNA]</scope>
    <source>
        <strain evidence="9 10">F7233</strain>
    </source>
</reference>
<feature type="signal peptide" evidence="8">
    <location>
        <begin position="1"/>
        <end position="22"/>
    </location>
</feature>
<organism evidence="9 10">
    <name type="scientific">Stappia albiluteola</name>
    <dbReference type="NCBI Taxonomy" id="2758565"/>
    <lineage>
        <taxon>Bacteria</taxon>
        <taxon>Pseudomonadati</taxon>
        <taxon>Pseudomonadota</taxon>
        <taxon>Alphaproteobacteria</taxon>
        <taxon>Hyphomicrobiales</taxon>
        <taxon>Stappiaceae</taxon>
        <taxon>Stappia</taxon>
    </lineage>
</organism>
<keyword evidence="2 7" id="KW-0349">Heme</keyword>
<proteinExistence type="predicted"/>
<feature type="binding site" description="covalent" evidence="7">
    <location>
        <position position="139"/>
    </location>
    <ligand>
        <name>heme c</name>
        <dbReference type="ChEBI" id="CHEBI:61717"/>
    </ligand>
</feature>
<dbReference type="InterPro" id="IPR010980">
    <property type="entry name" value="Cyt_c/b562"/>
</dbReference>
<dbReference type="RefSeq" id="WP_182165049.1">
    <property type="nucleotide sequence ID" value="NZ_JACFXV010000053.1"/>
</dbReference>
<dbReference type="EMBL" id="JACFXV010000053">
    <property type="protein sequence ID" value="MBA5777583.1"/>
    <property type="molecule type" value="Genomic_DNA"/>
</dbReference>
<evidence type="ECO:0000256" key="7">
    <source>
        <dbReference type="PIRSR" id="PIRSR000027-2"/>
    </source>
</evidence>
<keyword evidence="8" id="KW-0732">Signal</keyword>
<keyword evidence="5 6" id="KW-0408">Iron</keyword>
<dbReference type="SUPFAM" id="SSF47175">
    <property type="entry name" value="Cytochromes"/>
    <property type="match status" value="1"/>
</dbReference>
<dbReference type="Proteomes" id="UP000541109">
    <property type="component" value="Unassembled WGS sequence"/>
</dbReference>
<sequence>MFKKALAVFAIGMAAMAGSSFANDDPVATRQNLMKSVGLATGTLGKMVKGELPYDPITAELAMRVIFTSAVGYVDLFPEGSGEGANTEASPKIWEDKAGFDAVALKLEQSALAAIPASKEGLDSLKANFGSVAQNCRACHENYRVKKN</sequence>
<evidence type="ECO:0000313" key="10">
    <source>
        <dbReference type="Proteomes" id="UP000541109"/>
    </source>
</evidence>
<evidence type="ECO:0000256" key="8">
    <source>
        <dbReference type="SAM" id="SignalP"/>
    </source>
</evidence>
<evidence type="ECO:0000256" key="1">
    <source>
        <dbReference type="ARBA" id="ARBA00022448"/>
    </source>
</evidence>
<comment type="PTM">
    <text evidence="7">Binds 1 heme group per subunit.</text>
</comment>
<comment type="caution">
    <text evidence="9">The sequence shown here is derived from an EMBL/GenBank/DDBJ whole genome shotgun (WGS) entry which is preliminary data.</text>
</comment>
<dbReference type="GO" id="GO:0009055">
    <property type="term" value="F:electron transfer activity"/>
    <property type="evidence" value="ECO:0007669"/>
    <property type="project" value="InterPro"/>
</dbReference>
<dbReference type="Gene3D" id="1.20.120.10">
    <property type="entry name" value="Cytochrome c/b562"/>
    <property type="match status" value="1"/>
</dbReference>
<dbReference type="PROSITE" id="PS51009">
    <property type="entry name" value="CYTCII"/>
    <property type="match status" value="1"/>
</dbReference>
<protein>
    <submittedName>
        <fullName evidence="9">Cytochrome c</fullName>
    </submittedName>
</protein>
<keyword evidence="10" id="KW-1185">Reference proteome</keyword>
<dbReference type="Pfam" id="PF01322">
    <property type="entry name" value="Cytochrom_C_2"/>
    <property type="match status" value="1"/>
</dbReference>
<dbReference type="AlphaFoldDB" id="A0A839AD42"/>
<feature type="binding site" description="axial binding residue" evidence="6">
    <location>
        <position position="140"/>
    </location>
    <ligand>
        <name>heme c</name>
        <dbReference type="ChEBI" id="CHEBI:61717"/>
    </ligand>
    <ligandPart>
        <name>Fe</name>
        <dbReference type="ChEBI" id="CHEBI:18248"/>
    </ligandPart>
</feature>
<feature type="binding site" description="covalent" evidence="7">
    <location>
        <position position="136"/>
    </location>
    <ligand>
        <name>heme c</name>
        <dbReference type="ChEBI" id="CHEBI:61717"/>
    </ligand>
</feature>
<evidence type="ECO:0000256" key="4">
    <source>
        <dbReference type="ARBA" id="ARBA00022982"/>
    </source>
</evidence>
<keyword evidence="4" id="KW-0249">Electron transport</keyword>
<accession>A0A839AD42</accession>
<evidence type="ECO:0000256" key="5">
    <source>
        <dbReference type="ARBA" id="ARBA00023004"/>
    </source>
</evidence>